<dbReference type="EMBL" id="DWYA01000054">
    <property type="protein sequence ID" value="HJB39908.1"/>
    <property type="molecule type" value="Genomic_DNA"/>
</dbReference>
<organism evidence="2 3">
    <name type="scientific">Candidatus Ruthenibacterium avium</name>
    <dbReference type="NCBI Taxonomy" id="2838751"/>
    <lineage>
        <taxon>Bacteria</taxon>
        <taxon>Bacillati</taxon>
        <taxon>Bacillota</taxon>
        <taxon>Clostridia</taxon>
        <taxon>Eubacteriales</taxon>
        <taxon>Oscillospiraceae</taxon>
        <taxon>Ruthenibacterium</taxon>
    </lineage>
</organism>
<dbReference type="AlphaFoldDB" id="A0A9D2M3Y1"/>
<sequence>MKYCKKVIALFLAYCLCACSAQSVPTSTSEAASASRTSASQSVDVADPEQKAYIEETLNLANNPDQEWTYDADAQA</sequence>
<evidence type="ECO:0000313" key="2">
    <source>
        <dbReference type="EMBL" id="HJB39908.1"/>
    </source>
</evidence>
<name>A0A9D2M3Y1_9FIRM</name>
<evidence type="ECO:0000256" key="1">
    <source>
        <dbReference type="SAM" id="SignalP"/>
    </source>
</evidence>
<protein>
    <submittedName>
        <fullName evidence="2">Uncharacterized protein</fullName>
    </submittedName>
</protein>
<proteinExistence type="predicted"/>
<keyword evidence="1" id="KW-0732">Signal</keyword>
<comment type="caution">
    <text evidence="2">The sequence shown here is derived from an EMBL/GenBank/DDBJ whole genome shotgun (WGS) entry which is preliminary data.</text>
</comment>
<feature type="chain" id="PRO_5038735391" evidence="1">
    <location>
        <begin position="24"/>
        <end position="76"/>
    </location>
</feature>
<feature type="signal peptide" evidence="1">
    <location>
        <begin position="1"/>
        <end position="23"/>
    </location>
</feature>
<reference evidence="2" key="2">
    <citation type="submission" date="2021-04" db="EMBL/GenBank/DDBJ databases">
        <authorList>
            <person name="Gilroy R."/>
        </authorList>
    </citation>
    <scope>NUCLEOTIDE SEQUENCE</scope>
    <source>
        <strain evidence="2">ChiBcec8-14828</strain>
    </source>
</reference>
<reference evidence="2" key="1">
    <citation type="journal article" date="2021" name="PeerJ">
        <title>Extensive microbial diversity within the chicken gut microbiome revealed by metagenomics and culture.</title>
        <authorList>
            <person name="Gilroy R."/>
            <person name="Ravi A."/>
            <person name="Getino M."/>
            <person name="Pursley I."/>
            <person name="Horton D.L."/>
            <person name="Alikhan N.F."/>
            <person name="Baker D."/>
            <person name="Gharbi K."/>
            <person name="Hall N."/>
            <person name="Watson M."/>
            <person name="Adriaenssens E.M."/>
            <person name="Foster-Nyarko E."/>
            <person name="Jarju S."/>
            <person name="Secka A."/>
            <person name="Antonio M."/>
            <person name="Oren A."/>
            <person name="Chaudhuri R.R."/>
            <person name="La Ragione R."/>
            <person name="Hildebrand F."/>
            <person name="Pallen M.J."/>
        </authorList>
    </citation>
    <scope>NUCLEOTIDE SEQUENCE</scope>
    <source>
        <strain evidence="2">ChiBcec8-14828</strain>
    </source>
</reference>
<gene>
    <name evidence="2" type="ORF">H9943_05870</name>
</gene>
<evidence type="ECO:0000313" key="3">
    <source>
        <dbReference type="Proteomes" id="UP000824209"/>
    </source>
</evidence>
<accession>A0A9D2M3Y1</accession>
<dbReference type="Proteomes" id="UP000824209">
    <property type="component" value="Unassembled WGS sequence"/>
</dbReference>